<dbReference type="InterPro" id="IPR016123">
    <property type="entry name" value="Mog1/PsbP_a/b/a-sand"/>
</dbReference>
<protein>
    <submittedName>
        <fullName evidence="3">UPF0176 protein</fullName>
    </submittedName>
</protein>
<comment type="caution">
    <text evidence="3">The sequence shown here is derived from an EMBL/GenBank/DDBJ whole genome shotgun (WGS) entry which is preliminary data.</text>
</comment>
<evidence type="ECO:0000313" key="4">
    <source>
        <dbReference type="Proteomes" id="UP001180840"/>
    </source>
</evidence>
<feature type="domain" description="DUF2020" evidence="2">
    <location>
        <begin position="64"/>
        <end position="204"/>
    </location>
</feature>
<sequence length="205" mass="21286">MLLSLPTGTGNPRRPALSGPVLALLLTGATACSPATPTVATVTTTAEAPASVASAASGVDKPALPPETHPEAPAGKRSWQECPYLDTAWVEQTNGQRVTAVGLDDRFPTPACVYWSYPEAPQLQVLVRTLPDQDTAIAVVDHFAPVDSTELAELPGGWTGGRGPTPGGAVFAVFRDTVAVVVLTNQGQSFKAEQVARETIANLGF</sequence>
<dbReference type="SUPFAM" id="SSF55724">
    <property type="entry name" value="Mog1p/PsbP-like"/>
    <property type="match status" value="1"/>
</dbReference>
<proteinExistence type="predicted"/>
<reference evidence="3" key="1">
    <citation type="submission" date="2023-07" db="EMBL/GenBank/DDBJ databases">
        <title>Sequencing the genomes of 1000 actinobacteria strains.</title>
        <authorList>
            <person name="Klenk H.-P."/>
        </authorList>
    </citation>
    <scope>NUCLEOTIDE SEQUENCE</scope>
    <source>
        <strain evidence="3">DSM 107476</strain>
    </source>
</reference>
<dbReference type="Pfam" id="PF09449">
    <property type="entry name" value="DUF2020"/>
    <property type="match status" value="1"/>
</dbReference>
<organism evidence="3 4">
    <name type="scientific">Corynebacterium guangdongense</name>
    <dbReference type="NCBI Taxonomy" id="1783348"/>
    <lineage>
        <taxon>Bacteria</taxon>
        <taxon>Bacillati</taxon>
        <taxon>Actinomycetota</taxon>
        <taxon>Actinomycetes</taxon>
        <taxon>Mycobacteriales</taxon>
        <taxon>Corynebacteriaceae</taxon>
        <taxon>Corynebacterium</taxon>
    </lineage>
</organism>
<evidence type="ECO:0000259" key="2">
    <source>
        <dbReference type="Pfam" id="PF09449"/>
    </source>
</evidence>
<dbReference type="InterPro" id="IPR018567">
    <property type="entry name" value="DUF2020"/>
</dbReference>
<evidence type="ECO:0000256" key="1">
    <source>
        <dbReference type="SAM" id="MobiDB-lite"/>
    </source>
</evidence>
<dbReference type="Gene3D" id="3.40.1000.10">
    <property type="entry name" value="Mog1/PsbP, alpha/beta/alpha sandwich"/>
    <property type="match status" value="1"/>
</dbReference>
<gene>
    <name evidence="3" type="ORF">J2S39_002178</name>
</gene>
<evidence type="ECO:0000313" key="3">
    <source>
        <dbReference type="EMBL" id="MDR7330502.1"/>
    </source>
</evidence>
<accession>A0ABU1ZZZ8</accession>
<keyword evidence="4" id="KW-1185">Reference proteome</keyword>
<dbReference type="Proteomes" id="UP001180840">
    <property type="component" value="Unassembled WGS sequence"/>
</dbReference>
<feature type="region of interest" description="Disordered" evidence="1">
    <location>
        <begin position="53"/>
        <end position="77"/>
    </location>
</feature>
<dbReference type="EMBL" id="JAVDXZ010000001">
    <property type="protein sequence ID" value="MDR7330502.1"/>
    <property type="molecule type" value="Genomic_DNA"/>
</dbReference>
<name>A0ABU1ZZZ8_9CORY</name>
<dbReference type="RefSeq" id="WP_290196248.1">
    <property type="nucleotide sequence ID" value="NZ_CP047654.1"/>
</dbReference>